<dbReference type="AlphaFoldDB" id="A0AAD6WRI4"/>
<dbReference type="PROSITE" id="PS50181">
    <property type="entry name" value="FBOX"/>
    <property type="match status" value="1"/>
</dbReference>
<keyword evidence="3" id="KW-1185">Reference proteome</keyword>
<dbReference type="Proteomes" id="UP001218188">
    <property type="component" value="Unassembled WGS sequence"/>
</dbReference>
<evidence type="ECO:0000313" key="3">
    <source>
        <dbReference type="Proteomes" id="UP001218188"/>
    </source>
</evidence>
<protein>
    <recommendedName>
        <fullName evidence="1">F-box domain-containing protein</fullName>
    </recommendedName>
</protein>
<evidence type="ECO:0000313" key="2">
    <source>
        <dbReference type="EMBL" id="KAJ7022582.1"/>
    </source>
</evidence>
<dbReference type="InterPro" id="IPR036047">
    <property type="entry name" value="F-box-like_dom_sf"/>
</dbReference>
<sequence>MSRSFVELPQDVLLELLKHLDVEDLINFLSLCRVIRELQLQKSLWLYALVRVREVQMQPLPLPAAASLDTLSLQELLDTLSLQKLQHTALQVNQIMKNLKSENPRPVRIRTLSVERERRLFCIPAANLAVTHGLGIVDCWDLLTCQRVAHMEIRMFLYIVTWPCLEEEGKAIFGAAIGWGTPEHLVAICIDYRDRANLSISHLISPAVQGEYSYNIHFFITTQVVGFVARSSIVSWRMDNPNNGVVKTPVDIPSIRLINFHVGT</sequence>
<proteinExistence type="predicted"/>
<reference evidence="2" key="1">
    <citation type="submission" date="2023-03" db="EMBL/GenBank/DDBJ databases">
        <title>Massive genome expansion in bonnet fungi (Mycena s.s.) driven by repeated elements and novel gene families across ecological guilds.</title>
        <authorList>
            <consortium name="Lawrence Berkeley National Laboratory"/>
            <person name="Harder C.B."/>
            <person name="Miyauchi S."/>
            <person name="Viragh M."/>
            <person name="Kuo A."/>
            <person name="Thoen E."/>
            <person name="Andreopoulos B."/>
            <person name="Lu D."/>
            <person name="Skrede I."/>
            <person name="Drula E."/>
            <person name="Henrissat B."/>
            <person name="Morin E."/>
            <person name="Kohler A."/>
            <person name="Barry K."/>
            <person name="LaButti K."/>
            <person name="Morin E."/>
            <person name="Salamov A."/>
            <person name="Lipzen A."/>
            <person name="Mereny Z."/>
            <person name="Hegedus B."/>
            <person name="Baldrian P."/>
            <person name="Stursova M."/>
            <person name="Weitz H."/>
            <person name="Taylor A."/>
            <person name="Grigoriev I.V."/>
            <person name="Nagy L.G."/>
            <person name="Martin F."/>
            <person name="Kauserud H."/>
        </authorList>
    </citation>
    <scope>NUCLEOTIDE SEQUENCE</scope>
    <source>
        <strain evidence="2">CBHHK200</strain>
    </source>
</reference>
<dbReference type="InterPro" id="IPR001810">
    <property type="entry name" value="F-box_dom"/>
</dbReference>
<organism evidence="2 3">
    <name type="scientific">Mycena alexandri</name>
    <dbReference type="NCBI Taxonomy" id="1745969"/>
    <lineage>
        <taxon>Eukaryota</taxon>
        <taxon>Fungi</taxon>
        <taxon>Dikarya</taxon>
        <taxon>Basidiomycota</taxon>
        <taxon>Agaricomycotina</taxon>
        <taxon>Agaricomycetes</taxon>
        <taxon>Agaricomycetidae</taxon>
        <taxon>Agaricales</taxon>
        <taxon>Marasmiineae</taxon>
        <taxon>Mycenaceae</taxon>
        <taxon>Mycena</taxon>
    </lineage>
</organism>
<feature type="domain" description="F-box" evidence="1">
    <location>
        <begin position="2"/>
        <end position="48"/>
    </location>
</feature>
<comment type="caution">
    <text evidence="2">The sequence shown here is derived from an EMBL/GenBank/DDBJ whole genome shotgun (WGS) entry which is preliminary data.</text>
</comment>
<gene>
    <name evidence="2" type="ORF">C8F04DRAFT_1310705</name>
</gene>
<name>A0AAD6WRI4_9AGAR</name>
<dbReference type="SUPFAM" id="SSF81383">
    <property type="entry name" value="F-box domain"/>
    <property type="match status" value="1"/>
</dbReference>
<dbReference type="Pfam" id="PF00646">
    <property type="entry name" value="F-box"/>
    <property type="match status" value="1"/>
</dbReference>
<accession>A0AAD6WRI4</accession>
<dbReference type="EMBL" id="JARJCM010000207">
    <property type="protein sequence ID" value="KAJ7022582.1"/>
    <property type="molecule type" value="Genomic_DNA"/>
</dbReference>
<evidence type="ECO:0000259" key="1">
    <source>
        <dbReference type="PROSITE" id="PS50181"/>
    </source>
</evidence>